<keyword evidence="6" id="KW-0175">Coiled coil</keyword>
<dbReference type="EMBL" id="BAABFU010000001">
    <property type="protein sequence ID" value="GAA4345468.1"/>
    <property type="molecule type" value="Genomic_DNA"/>
</dbReference>
<dbReference type="HAMAP" id="MF_01151">
    <property type="entry name" value="GrpE"/>
    <property type="match status" value="1"/>
</dbReference>
<dbReference type="InterPro" id="IPR009012">
    <property type="entry name" value="GrpE_head"/>
</dbReference>
<protein>
    <recommendedName>
        <fullName evidence="3 4">Protein GrpE</fullName>
    </recommendedName>
    <alternativeName>
        <fullName evidence="3">HSP-70 cofactor</fullName>
    </alternativeName>
</protein>
<reference evidence="9" key="1">
    <citation type="journal article" date="2019" name="Int. J. Syst. Evol. Microbiol.">
        <title>The Global Catalogue of Microorganisms (GCM) 10K type strain sequencing project: providing services to taxonomists for standard genome sequencing and annotation.</title>
        <authorList>
            <consortium name="The Broad Institute Genomics Platform"/>
            <consortium name="The Broad Institute Genome Sequencing Center for Infectious Disease"/>
            <person name="Wu L."/>
            <person name="Ma J."/>
        </authorList>
    </citation>
    <scope>NUCLEOTIDE SEQUENCE [LARGE SCALE GENOMIC DNA]</scope>
    <source>
        <strain evidence="9">JCM 17727</strain>
    </source>
</reference>
<evidence type="ECO:0000313" key="9">
    <source>
        <dbReference type="Proteomes" id="UP001501294"/>
    </source>
</evidence>
<dbReference type="NCBIfam" id="NF010748">
    <property type="entry name" value="PRK14150.1"/>
    <property type="match status" value="1"/>
</dbReference>
<dbReference type="SUPFAM" id="SSF51064">
    <property type="entry name" value="Head domain of nucleotide exchange factor GrpE"/>
    <property type="match status" value="1"/>
</dbReference>
<dbReference type="InterPro" id="IPR000740">
    <property type="entry name" value="GrpE"/>
</dbReference>
<dbReference type="NCBIfam" id="NF010738">
    <property type="entry name" value="PRK14140.1"/>
    <property type="match status" value="1"/>
</dbReference>
<dbReference type="NCBIfam" id="NF010737">
    <property type="entry name" value="PRK14139.1"/>
    <property type="match status" value="1"/>
</dbReference>
<dbReference type="PROSITE" id="PS01071">
    <property type="entry name" value="GRPE"/>
    <property type="match status" value="1"/>
</dbReference>
<dbReference type="PANTHER" id="PTHR21237:SF23">
    <property type="entry name" value="GRPE PROTEIN HOMOLOG, MITOCHONDRIAL"/>
    <property type="match status" value="1"/>
</dbReference>
<evidence type="ECO:0000256" key="1">
    <source>
        <dbReference type="ARBA" id="ARBA00009054"/>
    </source>
</evidence>
<evidence type="ECO:0000256" key="7">
    <source>
        <dbReference type="SAM" id="MobiDB-lite"/>
    </source>
</evidence>
<dbReference type="Gene3D" id="3.90.20.20">
    <property type="match status" value="1"/>
</dbReference>
<evidence type="ECO:0000256" key="6">
    <source>
        <dbReference type="SAM" id="Coils"/>
    </source>
</evidence>
<keyword evidence="3" id="KW-0963">Cytoplasm</keyword>
<evidence type="ECO:0000256" key="3">
    <source>
        <dbReference type="HAMAP-Rule" id="MF_01151"/>
    </source>
</evidence>
<accession>A0ABP8HVN4</accession>
<evidence type="ECO:0000256" key="2">
    <source>
        <dbReference type="ARBA" id="ARBA00023186"/>
    </source>
</evidence>
<feature type="region of interest" description="Disordered" evidence="7">
    <location>
        <begin position="1"/>
        <end position="34"/>
    </location>
</feature>
<proteinExistence type="inferred from homology"/>
<comment type="subunit">
    <text evidence="3">Homodimer.</text>
</comment>
<evidence type="ECO:0000256" key="4">
    <source>
        <dbReference type="RuleBase" id="RU000639"/>
    </source>
</evidence>
<dbReference type="Gene3D" id="2.30.22.10">
    <property type="entry name" value="Head domain of nucleotide exchange factor GrpE"/>
    <property type="match status" value="1"/>
</dbReference>
<organism evidence="8 9">
    <name type="scientific">Kangiella taiwanensis</name>
    <dbReference type="NCBI Taxonomy" id="1079179"/>
    <lineage>
        <taxon>Bacteria</taxon>
        <taxon>Pseudomonadati</taxon>
        <taxon>Pseudomonadota</taxon>
        <taxon>Gammaproteobacteria</taxon>
        <taxon>Kangiellales</taxon>
        <taxon>Kangiellaceae</taxon>
        <taxon>Kangiella</taxon>
    </lineage>
</organism>
<name>A0ABP8HVN4_9GAMM</name>
<sequence>MSEKDKQNQDVEKDSVEKQEELSEADKKAAEEQVQKVVDEALEEAVEAAEDDNLADLSDEERKIVELEKALEDAEAKAAENMDLALRTKAEAENIRRRSENEVSNARKYAIEKFAEELLAVVDSLEQGLQAKAEHEESKAMKEGMELTLKMTLSTLKKFGVEQLNPVEEVFDPQLHEAMTMVPSPDHEKNTIIDVFQKGYSLNGRIIRPARVVVAQ</sequence>
<dbReference type="InterPro" id="IPR013805">
    <property type="entry name" value="GrpE_CC"/>
</dbReference>
<keyword evidence="9" id="KW-1185">Reference proteome</keyword>
<dbReference type="CDD" id="cd00446">
    <property type="entry name" value="GrpE"/>
    <property type="match status" value="1"/>
</dbReference>
<keyword evidence="3 4" id="KW-0346">Stress response</keyword>
<comment type="caution">
    <text evidence="8">The sequence shown here is derived from an EMBL/GenBank/DDBJ whole genome shotgun (WGS) entry which is preliminary data.</text>
</comment>
<keyword evidence="2 3" id="KW-0143">Chaperone</keyword>
<comment type="similarity">
    <text evidence="1 3 5">Belongs to the GrpE family.</text>
</comment>
<dbReference type="Proteomes" id="UP001501294">
    <property type="component" value="Unassembled WGS sequence"/>
</dbReference>
<dbReference type="Pfam" id="PF01025">
    <property type="entry name" value="GrpE"/>
    <property type="match status" value="1"/>
</dbReference>
<feature type="coiled-coil region" evidence="6">
    <location>
        <begin position="57"/>
        <end position="109"/>
    </location>
</feature>
<dbReference type="PRINTS" id="PR00773">
    <property type="entry name" value="GRPEPROTEIN"/>
</dbReference>
<dbReference type="SUPFAM" id="SSF58014">
    <property type="entry name" value="Coiled-coil domain of nucleotide exchange factor GrpE"/>
    <property type="match status" value="1"/>
</dbReference>
<gene>
    <name evidence="3 8" type="primary">grpE</name>
    <name evidence="8" type="ORF">GCM10023150_05820</name>
</gene>
<dbReference type="PANTHER" id="PTHR21237">
    <property type="entry name" value="GRPE PROTEIN"/>
    <property type="match status" value="1"/>
</dbReference>
<comment type="function">
    <text evidence="3 4">Participates actively in the response to hyperosmotic and heat shock by preventing the aggregation of stress-denatured proteins, in association with DnaK and GrpE. It is the nucleotide exchange factor for DnaK and may function as a thermosensor. Unfolded proteins bind initially to DnaJ; upon interaction with the DnaJ-bound protein, DnaK hydrolyzes its bound ATP, resulting in the formation of a stable complex. GrpE releases ADP from DnaK; ATP binding to DnaK triggers the release of the substrate protein, thus completing the reaction cycle. Several rounds of ATP-dependent interactions between DnaJ, DnaK and GrpE are required for fully efficient folding.</text>
</comment>
<evidence type="ECO:0000313" key="8">
    <source>
        <dbReference type="EMBL" id="GAA4345468.1"/>
    </source>
</evidence>
<evidence type="ECO:0000256" key="5">
    <source>
        <dbReference type="RuleBase" id="RU004478"/>
    </source>
</evidence>
<comment type="subcellular location">
    <subcellularLocation>
        <location evidence="3">Cytoplasm</location>
    </subcellularLocation>
</comment>